<dbReference type="InterPro" id="IPR036633">
    <property type="entry name" value="Prn/Lys/Arg_de-COase_C_sf"/>
</dbReference>
<dbReference type="PROSITE" id="PS00703">
    <property type="entry name" value="OKR_DC_1"/>
    <property type="match status" value="1"/>
</dbReference>
<accession>A0A553IGF6</accession>
<keyword evidence="7" id="KW-0032">Aminotransferase</keyword>
<comment type="similarity">
    <text evidence="2">Belongs to the Orn/Lys/Arg decarboxylase class-I family.</text>
</comment>
<evidence type="ECO:0000256" key="3">
    <source>
        <dbReference type="ARBA" id="ARBA00022793"/>
    </source>
</evidence>
<protein>
    <submittedName>
        <fullName evidence="7">Aminotransferase class I/II-fold pyridoxal phosphate-dependent enzyme</fullName>
    </submittedName>
</protein>
<gene>
    <name evidence="7" type="ORF">FNV44_06135</name>
</gene>
<evidence type="ECO:0000313" key="8">
    <source>
        <dbReference type="Proteomes" id="UP000315938"/>
    </source>
</evidence>
<reference evidence="7 8" key="1">
    <citation type="submission" date="2019-07" db="EMBL/GenBank/DDBJ databases">
        <title>Genome sequence of Acholeplasma laidlawii strain with increased resistance to erythromycin.</title>
        <authorList>
            <person name="Medvedeva E.S."/>
            <person name="Baranova N.B."/>
            <person name="Siniagina M.N."/>
            <person name="Mouzykantov A."/>
            <person name="Chernova O.A."/>
            <person name="Chernov V.M."/>
        </authorList>
    </citation>
    <scope>NUCLEOTIDE SEQUENCE [LARGE SCALE GENOMIC DNA]</scope>
    <source>
        <strain evidence="7 8">PG8REry</strain>
    </source>
</reference>
<keyword evidence="3" id="KW-0210">Decarboxylase</keyword>
<dbReference type="InterPro" id="IPR008286">
    <property type="entry name" value="Prn/Lys/Arg_de-COase_C"/>
</dbReference>
<dbReference type="InterPro" id="IPR000310">
    <property type="entry name" value="Orn/Lys/Arg_deCO2ase_major_dom"/>
</dbReference>
<dbReference type="InterPro" id="IPR015421">
    <property type="entry name" value="PyrdxlP-dep_Trfase_major"/>
</dbReference>
<evidence type="ECO:0000256" key="1">
    <source>
        <dbReference type="ARBA" id="ARBA00001933"/>
    </source>
</evidence>
<evidence type="ECO:0000256" key="4">
    <source>
        <dbReference type="ARBA" id="ARBA00022898"/>
    </source>
</evidence>
<dbReference type="Gene3D" id="3.90.100.10">
    <property type="entry name" value="Orn/Lys/Arg decarboxylase, C-terminal domain"/>
    <property type="match status" value="1"/>
</dbReference>
<dbReference type="Pfam" id="PF03711">
    <property type="entry name" value="OKR_DC_1_C"/>
    <property type="match status" value="1"/>
</dbReference>
<dbReference type="PANTHER" id="PTHR43277">
    <property type="entry name" value="ARGININE DECARBOXYLASE"/>
    <property type="match status" value="1"/>
</dbReference>
<sequence>MAKLDQTKTPFYDKIKSYGQSHTVALDVPGHKLGAIQNDFRNYVGEHLFLLDANAPRGLDNLSKPKGVIKEAQALAADAFGADHAYFLMNGTSQGIMAMIMTACRAKEKIIIPRNVHKSAINGLILSGAMPIFMKPYIDSDLGIANGIDIEELKETIAEHPDAKAVFVINPTYFGVTSNLEEVVKIAHAHDMLVLCDEAHGAHFNFNDKLPISAMAAGADMSAGSIHKTVGSLTQSSILLIKGDRIEPSRVQSTLNILQSTSPSSLFMASIDASRSHIAVHGKEALDKVIEMTRKTRDEINQISGLKAMTKQDVINNKGFNYDETKIMVKVSDLGITGFEAYNILSDKFGIQMELAETHLILAVLSIGTTQNDLDRFVEGLKGLVAYKKDVKIAHKIRFTYPDSYNRPREAYHAPKKYVKIEDALNEVAAENIMVYPPGIPLVIPGEIINQEILEDLEFYTAQGSTILSDTEDGYIKVVDKDLWFKYEGDL</sequence>
<dbReference type="Gene3D" id="3.40.640.10">
    <property type="entry name" value="Type I PLP-dependent aspartate aminotransferase-like (Major domain)"/>
    <property type="match status" value="1"/>
</dbReference>
<dbReference type="GO" id="GO:0008483">
    <property type="term" value="F:transaminase activity"/>
    <property type="evidence" value="ECO:0007669"/>
    <property type="project" value="UniProtKB-KW"/>
</dbReference>
<proteinExistence type="inferred from homology"/>
<evidence type="ECO:0000256" key="2">
    <source>
        <dbReference type="ARBA" id="ARBA00010671"/>
    </source>
</evidence>
<dbReference type="SUPFAM" id="SSF53383">
    <property type="entry name" value="PLP-dependent transferases"/>
    <property type="match status" value="1"/>
</dbReference>
<dbReference type="Pfam" id="PF01276">
    <property type="entry name" value="OKR_DC_1"/>
    <property type="match status" value="1"/>
</dbReference>
<name>A0A553IGF6_ACHLA</name>
<feature type="domain" description="Orn/Lys/Arg decarboxylases family 1 pyridoxal-P attachment site" evidence="6">
    <location>
        <begin position="223"/>
        <end position="237"/>
    </location>
</feature>
<dbReference type="PANTHER" id="PTHR43277:SF4">
    <property type="entry name" value="ARGININE DECARBOXYLASE"/>
    <property type="match status" value="1"/>
</dbReference>
<dbReference type="GO" id="GO:0016831">
    <property type="term" value="F:carboxy-lyase activity"/>
    <property type="evidence" value="ECO:0007669"/>
    <property type="project" value="UniProtKB-KW"/>
</dbReference>
<evidence type="ECO:0000256" key="5">
    <source>
        <dbReference type="ARBA" id="ARBA00023239"/>
    </source>
</evidence>
<keyword evidence="7" id="KW-0808">Transferase</keyword>
<keyword evidence="4" id="KW-0663">Pyridoxal phosphate</keyword>
<evidence type="ECO:0000259" key="6">
    <source>
        <dbReference type="PROSITE" id="PS00703"/>
    </source>
</evidence>
<dbReference type="InterPro" id="IPR015424">
    <property type="entry name" value="PyrdxlP-dep_Trfase"/>
</dbReference>
<dbReference type="SUPFAM" id="SSF55904">
    <property type="entry name" value="Ornithine decarboxylase C-terminal domain"/>
    <property type="match status" value="1"/>
</dbReference>
<comment type="caution">
    <text evidence="7">The sequence shown here is derived from an EMBL/GenBank/DDBJ whole genome shotgun (WGS) entry which is preliminary data.</text>
</comment>
<dbReference type="Proteomes" id="UP000315938">
    <property type="component" value="Unassembled WGS sequence"/>
</dbReference>
<keyword evidence="5" id="KW-0456">Lyase</keyword>
<dbReference type="CDD" id="cd00615">
    <property type="entry name" value="Orn_deC_like"/>
    <property type="match status" value="1"/>
</dbReference>
<comment type="cofactor">
    <cofactor evidence="1">
        <name>pyridoxal 5'-phosphate</name>
        <dbReference type="ChEBI" id="CHEBI:597326"/>
    </cofactor>
</comment>
<dbReference type="RefSeq" id="WP_064211973.1">
    <property type="nucleotide sequence ID" value="NZ_JACAOE010000002.1"/>
</dbReference>
<evidence type="ECO:0000313" key="7">
    <source>
        <dbReference type="EMBL" id="TRX99279.1"/>
    </source>
</evidence>
<dbReference type="AlphaFoldDB" id="A0A553IGF6"/>
<organism evidence="7 8">
    <name type="scientific">Acholeplasma laidlawii</name>
    <dbReference type="NCBI Taxonomy" id="2148"/>
    <lineage>
        <taxon>Bacteria</taxon>
        <taxon>Bacillati</taxon>
        <taxon>Mycoplasmatota</taxon>
        <taxon>Mollicutes</taxon>
        <taxon>Acholeplasmatales</taxon>
        <taxon>Acholeplasmataceae</taxon>
        <taxon>Acholeplasma</taxon>
    </lineage>
</organism>
<dbReference type="InterPro" id="IPR052357">
    <property type="entry name" value="Orn_Lys_Arg_decarboxylase-I"/>
</dbReference>
<dbReference type="EMBL" id="VKID01000002">
    <property type="protein sequence ID" value="TRX99279.1"/>
    <property type="molecule type" value="Genomic_DNA"/>
</dbReference>